<evidence type="ECO:0000313" key="1">
    <source>
        <dbReference type="EMBL" id="TDP97832.1"/>
    </source>
</evidence>
<sequence length="373" mass="39562">MLVTGYAYGWDVQETGFVERVRELGVAEVAVATSYHATRAATPWSPDHTTVMAPHGAFYRPVRDEVWGALRPRAANWMPEDIAGDAIRTLNEAGIPAAAWVVLTHNSLLGELNPGLAVQNCFGERYRWGLCPSHPEVQEYSASVVAESLRDVDVASVILESCGQMGCAHHNHHEKTDAVWSPAAMRLLSICCCPSCVDDPATLRALRDEVRRLIATGDLTATEDQLPPALTEELLATRHRATDTLRKAVLSVVPQGVRTVLHGSVDPWVTGALPGFTPSAASDVDAVVLPGWAVGQASVDTVATARATLGDTTIGSYITAVAANPVPDIAGYVGDLAGAGADELHLYHLGLAGPARWADMRTAVQAAQAAGRS</sequence>
<comment type="caution">
    <text evidence="1">The sequence shown here is derived from an EMBL/GenBank/DDBJ whole genome shotgun (WGS) entry which is preliminary data.</text>
</comment>
<accession>A0A4R6SD32</accession>
<dbReference type="AlphaFoldDB" id="A0A4R6SD32"/>
<organism evidence="1 2">
    <name type="scientific">Labedaea rhizosphaerae</name>
    <dbReference type="NCBI Taxonomy" id="598644"/>
    <lineage>
        <taxon>Bacteria</taxon>
        <taxon>Bacillati</taxon>
        <taxon>Actinomycetota</taxon>
        <taxon>Actinomycetes</taxon>
        <taxon>Pseudonocardiales</taxon>
        <taxon>Pseudonocardiaceae</taxon>
        <taxon>Labedaea</taxon>
    </lineage>
</organism>
<dbReference type="EMBL" id="SNXZ01000003">
    <property type="protein sequence ID" value="TDP97832.1"/>
    <property type="molecule type" value="Genomic_DNA"/>
</dbReference>
<dbReference type="OrthoDB" id="8576080at2"/>
<evidence type="ECO:0000313" key="2">
    <source>
        <dbReference type="Proteomes" id="UP000295444"/>
    </source>
</evidence>
<proteinExistence type="predicted"/>
<name>A0A4R6SD32_LABRH</name>
<dbReference type="Proteomes" id="UP000295444">
    <property type="component" value="Unassembled WGS sequence"/>
</dbReference>
<keyword evidence="2" id="KW-1185">Reference proteome</keyword>
<protein>
    <recommendedName>
        <fullName evidence="3">Alanine-rich protein</fullName>
    </recommendedName>
</protein>
<dbReference type="RefSeq" id="WP_133850977.1">
    <property type="nucleotide sequence ID" value="NZ_SNXZ01000003.1"/>
</dbReference>
<evidence type="ECO:0008006" key="3">
    <source>
        <dbReference type="Google" id="ProtNLM"/>
    </source>
</evidence>
<gene>
    <name evidence="1" type="ORF">EV186_103809</name>
</gene>
<reference evidence="1 2" key="1">
    <citation type="submission" date="2019-03" db="EMBL/GenBank/DDBJ databases">
        <title>Genomic Encyclopedia of Type Strains, Phase IV (KMG-IV): sequencing the most valuable type-strain genomes for metagenomic binning, comparative biology and taxonomic classification.</title>
        <authorList>
            <person name="Goeker M."/>
        </authorList>
    </citation>
    <scope>NUCLEOTIDE SEQUENCE [LARGE SCALE GENOMIC DNA]</scope>
    <source>
        <strain evidence="1 2">DSM 45361</strain>
    </source>
</reference>